<protein>
    <submittedName>
        <fullName evidence="2">Uncharacterized protein</fullName>
    </submittedName>
</protein>
<evidence type="ECO:0000313" key="2">
    <source>
        <dbReference type="EMBL" id="KIM55063.1"/>
    </source>
</evidence>
<dbReference type="HOGENOM" id="CLU_2470398_0_0_1"/>
<dbReference type="AlphaFoldDB" id="A0A0C2YZR1"/>
<proteinExistence type="predicted"/>
<organism evidence="2 3">
    <name type="scientific">Scleroderma citrinum Foug A</name>
    <dbReference type="NCBI Taxonomy" id="1036808"/>
    <lineage>
        <taxon>Eukaryota</taxon>
        <taxon>Fungi</taxon>
        <taxon>Dikarya</taxon>
        <taxon>Basidiomycota</taxon>
        <taxon>Agaricomycotina</taxon>
        <taxon>Agaricomycetes</taxon>
        <taxon>Agaricomycetidae</taxon>
        <taxon>Boletales</taxon>
        <taxon>Sclerodermatineae</taxon>
        <taxon>Sclerodermataceae</taxon>
        <taxon>Scleroderma</taxon>
    </lineage>
</organism>
<dbReference type="Proteomes" id="UP000053989">
    <property type="component" value="Unassembled WGS sequence"/>
</dbReference>
<feature type="compositionally biased region" description="Polar residues" evidence="1">
    <location>
        <begin position="61"/>
        <end position="73"/>
    </location>
</feature>
<dbReference type="InParanoid" id="A0A0C2YZR1"/>
<dbReference type="EMBL" id="KN822142">
    <property type="protein sequence ID" value="KIM55063.1"/>
    <property type="molecule type" value="Genomic_DNA"/>
</dbReference>
<keyword evidence="3" id="KW-1185">Reference proteome</keyword>
<sequence>MYLWKADIHSTAKYQVVVLRRDEKSASTGEASFSHRTERSVCTPLVKNPAVSMEREVALTSNASHEFTPSEPNAPTFAHGRVGLSKAF</sequence>
<name>A0A0C2YZR1_9AGAM</name>
<evidence type="ECO:0000313" key="3">
    <source>
        <dbReference type="Proteomes" id="UP000053989"/>
    </source>
</evidence>
<feature type="region of interest" description="Disordered" evidence="1">
    <location>
        <begin position="61"/>
        <end position="88"/>
    </location>
</feature>
<reference evidence="3" key="2">
    <citation type="submission" date="2015-01" db="EMBL/GenBank/DDBJ databases">
        <title>Evolutionary Origins and Diversification of the Mycorrhizal Mutualists.</title>
        <authorList>
            <consortium name="DOE Joint Genome Institute"/>
            <consortium name="Mycorrhizal Genomics Consortium"/>
            <person name="Kohler A."/>
            <person name="Kuo A."/>
            <person name="Nagy L.G."/>
            <person name="Floudas D."/>
            <person name="Copeland A."/>
            <person name="Barry K.W."/>
            <person name="Cichocki N."/>
            <person name="Veneault-Fourrey C."/>
            <person name="LaButti K."/>
            <person name="Lindquist E.A."/>
            <person name="Lipzen A."/>
            <person name="Lundell T."/>
            <person name="Morin E."/>
            <person name="Murat C."/>
            <person name="Riley R."/>
            <person name="Ohm R."/>
            <person name="Sun H."/>
            <person name="Tunlid A."/>
            <person name="Henrissat B."/>
            <person name="Grigoriev I.V."/>
            <person name="Hibbett D.S."/>
            <person name="Martin F."/>
        </authorList>
    </citation>
    <scope>NUCLEOTIDE SEQUENCE [LARGE SCALE GENOMIC DNA]</scope>
    <source>
        <strain evidence="3">Foug A</strain>
    </source>
</reference>
<evidence type="ECO:0000256" key="1">
    <source>
        <dbReference type="SAM" id="MobiDB-lite"/>
    </source>
</evidence>
<reference evidence="2 3" key="1">
    <citation type="submission" date="2014-04" db="EMBL/GenBank/DDBJ databases">
        <authorList>
            <consortium name="DOE Joint Genome Institute"/>
            <person name="Kuo A."/>
            <person name="Kohler A."/>
            <person name="Nagy L.G."/>
            <person name="Floudas D."/>
            <person name="Copeland A."/>
            <person name="Barry K.W."/>
            <person name="Cichocki N."/>
            <person name="Veneault-Fourrey C."/>
            <person name="LaButti K."/>
            <person name="Lindquist E.A."/>
            <person name="Lipzen A."/>
            <person name="Lundell T."/>
            <person name="Morin E."/>
            <person name="Murat C."/>
            <person name="Sun H."/>
            <person name="Tunlid A."/>
            <person name="Henrissat B."/>
            <person name="Grigoriev I.V."/>
            <person name="Hibbett D.S."/>
            <person name="Martin F."/>
            <person name="Nordberg H.P."/>
            <person name="Cantor M.N."/>
            <person name="Hua S.X."/>
        </authorList>
    </citation>
    <scope>NUCLEOTIDE SEQUENCE [LARGE SCALE GENOMIC DNA]</scope>
    <source>
        <strain evidence="2 3">Foug A</strain>
    </source>
</reference>
<accession>A0A0C2YZR1</accession>
<gene>
    <name evidence="2" type="ORF">SCLCIDRAFT_318753</name>
</gene>